<dbReference type="Proteomes" id="UP000321790">
    <property type="component" value="Unassembled WGS sequence"/>
</dbReference>
<keyword evidence="1" id="KW-0472">Membrane</keyword>
<proteinExistence type="predicted"/>
<feature type="transmembrane region" description="Helical" evidence="1">
    <location>
        <begin position="61"/>
        <end position="79"/>
    </location>
</feature>
<dbReference type="EMBL" id="VOSC01000025">
    <property type="protein sequence ID" value="TXE09608.1"/>
    <property type="molecule type" value="Genomic_DNA"/>
</dbReference>
<protein>
    <submittedName>
        <fullName evidence="2">DUF3098 domain-containing protein</fullName>
    </submittedName>
</protein>
<organism evidence="2 3">
    <name type="scientific">Seonamhaeicola algicola</name>
    <dbReference type="NCBI Taxonomy" id="1719036"/>
    <lineage>
        <taxon>Bacteria</taxon>
        <taxon>Pseudomonadati</taxon>
        <taxon>Bacteroidota</taxon>
        <taxon>Flavobacteriia</taxon>
        <taxon>Flavobacteriales</taxon>
        <taxon>Flavobacteriaceae</taxon>
    </lineage>
</organism>
<keyword evidence="1" id="KW-1133">Transmembrane helix</keyword>
<evidence type="ECO:0000256" key="1">
    <source>
        <dbReference type="SAM" id="Phobius"/>
    </source>
</evidence>
<keyword evidence="3" id="KW-1185">Reference proteome</keyword>
<evidence type="ECO:0000313" key="2">
    <source>
        <dbReference type="EMBL" id="TXE09608.1"/>
    </source>
</evidence>
<dbReference type="Pfam" id="PF11297">
    <property type="entry name" value="DUF3098"/>
    <property type="match status" value="1"/>
</dbReference>
<keyword evidence="1" id="KW-0812">Transmembrane</keyword>
<dbReference type="RefSeq" id="WP_147134676.1">
    <property type="nucleotide sequence ID" value="NZ_VOSC01000025.1"/>
</dbReference>
<accession>A0A5C7ALY3</accession>
<evidence type="ECO:0000313" key="3">
    <source>
        <dbReference type="Proteomes" id="UP000321790"/>
    </source>
</evidence>
<dbReference type="OrthoDB" id="963379at2"/>
<name>A0A5C7ALY3_9FLAO</name>
<comment type="caution">
    <text evidence="2">The sequence shown here is derived from an EMBL/GenBank/DDBJ whole genome shotgun (WGS) entry which is preliminary data.</text>
</comment>
<dbReference type="AlphaFoldDB" id="A0A5C7ALY3"/>
<gene>
    <name evidence="2" type="ORF">FUA26_08965</name>
</gene>
<feature type="transmembrane region" description="Helical" evidence="1">
    <location>
        <begin position="21"/>
        <end position="41"/>
    </location>
</feature>
<reference evidence="3" key="1">
    <citation type="submission" date="2019-08" db="EMBL/GenBank/DDBJ databases">
        <title>Seonamhaeicola sediminis sp. nov., isolated from marine sediment.</title>
        <authorList>
            <person name="Cao W.R."/>
        </authorList>
    </citation>
    <scope>NUCLEOTIDE SEQUENCE [LARGE SCALE GENOMIC DNA]</scope>
    <source>
        <strain evidence="3">Gy8</strain>
    </source>
</reference>
<sequence>MGEKKRKEDTKAMFVFGKKNYKFMFIGLATIAIGFILMSGGGSDDPNVFNPEIFSWRRIRLAPALVLAGFGIQIYAILLNPNKK</sequence>
<dbReference type="InterPro" id="IPR021448">
    <property type="entry name" value="DUF3098"/>
</dbReference>